<dbReference type="RefSeq" id="WP_212967134.1">
    <property type="nucleotide sequence ID" value="NZ_BORB01000039.1"/>
</dbReference>
<organism evidence="1 2">
    <name type="scientific">Lederbergia ruris</name>
    <dbReference type="NCBI Taxonomy" id="217495"/>
    <lineage>
        <taxon>Bacteria</taxon>
        <taxon>Bacillati</taxon>
        <taxon>Bacillota</taxon>
        <taxon>Bacilli</taxon>
        <taxon>Bacillales</taxon>
        <taxon>Bacillaceae</taxon>
        <taxon>Lederbergia</taxon>
    </lineage>
</organism>
<evidence type="ECO:0008006" key="3">
    <source>
        <dbReference type="Google" id="ProtNLM"/>
    </source>
</evidence>
<dbReference type="CDD" id="cd08054">
    <property type="entry name" value="gp6"/>
    <property type="match status" value="1"/>
</dbReference>
<name>A0ABQ4KMS2_9BACI</name>
<sequence>MLKLAKDYLRIDGTDEDIIITHLIETAKAYIKSATNIDYTEENHLYKMALLLLVVRWYENRNLVGKNDDLDYTISSILLQIELEGEKHE</sequence>
<proteinExistence type="predicted"/>
<gene>
    <name evidence="1" type="ORF">J8TS2_35580</name>
</gene>
<evidence type="ECO:0000313" key="2">
    <source>
        <dbReference type="Proteomes" id="UP000679950"/>
    </source>
</evidence>
<evidence type="ECO:0000313" key="1">
    <source>
        <dbReference type="EMBL" id="GIN59239.1"/>
    </source>
</evidence>
<accession>A0ABQ4KMS2</accession>
<dbReference type="Gene3D" id="1.10.3230.30">
    <property type="entry name" value="Phage gp6-like head-tail connector protein"/>
    <property type="match status" value="1"/>
</dbReference>
<comment type="caution">
    <text evidence="1">The sequence shown here is derived from an EMBL/GenBank/DDBJ whole genome shotgun (WGS) entry which is preliminary data.</text>
</comment>
<dbReference type="NCBIfam" id="TIGR01560">
    <property type="entry name" value="put_DNA_pack"/>
    <property type="match status" value="1"/>
</dbReference>
<dbReference type="EMBL" id="BORB01000039">
    <property type="protein sequence ID" value="GIN59239.1"/>
    <property type="molecule type" value="Genomic_DNA"/>
</dbReference>
<dbReference type="Pfam" id="PF05135">
    <property type="entry name" value="Phage_connect_1"/>
    <property type="match status" value="1"/>
</dbReference>
<dbReference type="Proteomes" id="UP000679950">
    <property type="component" value="Unassembled WGS sequence"/>
</dbReference>
<dbReference type="InterPro" id="IPR006450">
    <property type="entry name" value="Phage_HK97_gp6-like"/>
</dbReference>
<reference evidence="1 2" key="1">
    <citation type="submission" date="2021-03" db="EMBL/GenBank/DDBJ databases">
        <title>Antimicrobial resistance genes in bacteria isolated from Japanese honey, and their potential for conferring macrolide and lincosamide resistance in the American foulbrood pathogen Paenibacillus larvae.</title>
        <authorList>
            <person name="Okamoto M."/>
            <person name="Kumagai M."/>
            <person name="Kanamori H."/>
            <person name="Takamatsu D."/>
        </authorList>
    </citation>
    <scope>NUCLEOTIDE SEQUENCE [LARGE SCALE GENOMIC DNA]</scope>
    <source>
        <strain evidence="1 2">J8TS2</strain>
    </source>
</reference>
<keyword evidence="2" id="KW-1185">Reference proteome</keyword>
<protein>
    <recommendedName>
        <fullName evidence="3">Phage gp6-like head-tail connector protein</fullName>
    </recommendedName>
</protein>
<dbReference type="InterPro" id="IPR021146">
    <property type="entry name" value="Phage_gp6-like_head-tail"/>
</dbReference>